<dbReference type="Pfam" id="PF13510">
    <property type="entry name" value="Fer2_4"/>
    <property type="match status" value="1"/>
</dbReference>
<evidence type="ECO:0000256" key="3">
    <source>
        <dbReference type="ARBA" id="ARBA00022485"/>
    </source>
</evidence>
<keyword evidence="6 10" id="KW-0408">Iron</keyword>
<dbReference type="SUPFAM" id="SSF54862">
    <property type="entry name" value="4Fe-4S ferredoxins"/>
    <property type="match status" value="1"/>
</dbReference>
<keyword evidence="4 10" id="KW-0479">Metal-binding</keyword>
<sequence length="784" mass="84859">MTSLFINENEVEVTPGTSILEACRQNGVDVPYFCYHPELSVAANCRMCLVEVEGWGKPAASCCTPVSEGMKVKTQTETLAKDREMIMEYLLIHHPLDCPVCDQGGSCKLQDYAVEHGASKGRYVEPKRAVVNYNLGPFVNTCMTRCIHCTRCVRFADEVAGTGDIGILNRSDHMTINGIVEEALSSELSGNLPDICPVGALLDKPSHDVSRPWEMTRHGSTCTQCPNGCDISIESRGDEVIRIRPVDGSPEPWICDRGRYVYDAFRSDNRILEPKVRIDGELQSADWGDAFDRTIDLLKDKRVGVVFSSQWSVEGLVAIRLMRDSLFPDAKVSFDLHRRDLRPFAFEEGLAMTTAQIEDADQVVILGSDLRQRLPLLMQRLRKRSRAGKPVSRIGAMNYRADMKISSDALIRPRDWPAVIARAMEQVSELGKTAAGFDAWVGAVSERHEAGKVLADALMGESCALLVGEEIRSHEDAAALIHGLDLLMRACGHAEAGNDGRNLIPEGVNAQVLSNVFADARSSAGEIFAAASAGELDALVLIGNDPVGDGLFPTAAKAALKKVPLVQIGSISGEMGEYAAVQLPAAAYSEIEGTFVNMEGRVRVASNPLKSLGQERPLWKVMMRLIQVMGGEVPVVSLDELRQAVCSRMSGLSDAWCEGGSEVFIAPARNKDATATPAERRDSFELDVVSRYSMYREGMWARASALLSEAGRINALDDVLVHPETLAAKGLAAGSLKVKTFLGEQLLNVGVREDVAPGVLFVAKRGVAGDLSDVTAASIAGGAV</sequence>
<dbReference type="CDD" id="cd00207">
    <property type="entry name" value="fer2"/>
    <property type="match status" value="1"/>
</dbReference>
<dbReference type="GO" id="GO:0051539">
    <property type="term" value="F:4 iron, 4 sulfur cluster binding"/>
    <property type="evidence" value="ECO:0007669"/>
    <property type="project" value="UniProtKB-KW"/>
</dbReference>
<dbReference type="Pfam" id="PF22117">
    <property type="entry name" value="Fer4_Nqo3"/>
    <property type="match status" value="1"/>
</dbReference>
<dbReference type="GO" id="GO:0048038">
    <property type="term" value="F:quinone binding"/>
    <property type="evidence" value="ECO:0007669"/>
    <property type="project" value="UniProtKB-UniRule"/>
</dbReference>
<dbReference type="Gene3D" id="3.40.50.740">
    <property type="match status" value="1"/>
</dbReference>
<dbReference type="InterPro" id="IPR010228">
    <property type="entry name" value="NADH_UbQ_OxRdtase_Gsu"/>
</dbReference>
<dbReference type="Gene3D" id="3.30.200.210">
    <property type="match status" value="1"/>
</dbReference>
<dbReference type="PROSITE" id="PS51085">
    <property type="entry name" value="2FE2S_FER_2"/>
    <property type="match status" value="1"/>
</dbReference>
<dbReference type="PROSITE" id="PS00642">
    <property type="entry name" value="COMPLEX1_75K_2"/>
    <property type="match status" value="1"/>
</dbReference>
<dbReference type="NCBIfam" id="TIGR01973">
    <property type="entry name" value="NuoG"/>
    <property type="match status" value="1"/>
</dbReference>
<dbReference type="FunFam" id="3.10.20.740:FF:000001">
    <property type="entry name" value="NADH-quinone oxidoreductase subunit G"/>
    <property type="match status" value="1"/>
</dbReference>
<dbReference type="InterPro" id="IPR019574">
    <property type="entry name" value="NADH_UbQ_OxRdtase_Gsu_4Fe4S-bd"/>
</dbReference>
<organism evidence="14 15">
    <name type="scientific">Mariprofundus ferrinatatus</name>
    <dbReference type="NCBI Taxonomy" id="1921087"/>
    <lineage>
        <taxon>Bacteria</taxon>
        <taxon>Pseudomonadati</taxon>
        <taxon>Pseudomonadota</taxon>
        <taxon>Candidatius Mariprofundia</taxon>
        <taxon>Mariprofundales</taxon>
        <taxon>Mariprofundaceae</taxon>
        <taxon>Mariprofundus</taxon>
    </lineage>
</organism>
<evidence type="ECO:0000256" key="10">
    <source>
        <dbReference type="RuleBase" id="RU003525"/>
    </source>
</evidence>
<dbReference type="FunFam" id="3.30.70.20:FF:000002">
    <property type="entry name" value="NADH-ubiquinone oxidoreductase 75 kDa subunit"/>
    <property type="match status" value="1"/>
</dbReference>
<evidence type="ECO:0000256" key="9">
    <source>
        <dbReference type="ARBA" id="ARBA00047712"/>
    </source>
</evidence>
<evidence type="ECO:0000256" key="8">
    <source>
        <dbReference type="ARBA" id="ARBA00023027"/>
    </source>
</evidence>
<protein>
    <recommendedName>
        <fullName evidence="10">NADH-quinone oxidoreductase</fullName>
        <ecNumber evidence="10">7.1.1.-</ecNumber>
    </recommendedName>
</protein>
<dbReference type="PROSITE" id="PS00643">
    <property type="entry name" value="COMPLEX1_75K_3"/>
    <property type="match status" value="1"/>
</dbReference>
<dbReference type="PROSITE" id="PS51669">
    <property type="entry name" value="4FE4S_MOW_BIS_MGD"/>
    <property type="match status" value="1"/>
</dbReference>
<evidence type="ECO:0000259" key="12">
    <source>
        <dbReference type="PROSITE" id="PS51669"/>
    </source>
</evidence>
<dbReference type="InterPro" id="IPR054351">
    <property type="entry name" value="NADH_UbQ_OxRdtase_ferredoxin"/>
</dbReference>
<dbReference type="GO" id="GO:0051537">
    <property type="term" value="F:2 iron, 2 sulfur cluster binding"/>
    <property type="evidence" value="ECO:0007669"/>
    <property type="project" value="UniProtKB-UniRule"/>
</dbReference>
<comment type="cofactor">
    <cofactor evidence="1 10">
        <name>[4Fe-4S] cluster</name>
        <dbReference type="ChEBI" id="CHEBI:49883"/>
    </cofactor>
</comment>
<dbReference type="KEGG" id="mfn:Ga0123462_1817"/>
<evidence type="ECO:0000313" key="14">
    <source>
        <dbReference type="EMBL" id="ATX82664.1"/>
    </source>
</evidence>
<dbReference type="SMART" id="SM00929">
    <property type="entry name" value="NADH-G_4Fe-4S_3"/>
    <property type="match status" value="1"/>
</dbReference>
<accession>A0A2K8LCN7</accession>
<feature type="domain" description="4Fe-4S Mo/W bis-MGD-type" evidence="12">
    <location>
        <begin position="215"/>
        <end position="269"/>
    </location>
</feature>
<dbReference type="Proteomes" id="UP000231637">
    <property type="component" value="Chromosome"/>
</dbReference>
<keyword evidence="14" id="KW-0560">Oxidoreductase</keyword>
<dbReference type="Pfam" id="PF10588">
    <property type="entry name" value="NADH-G_4Fe-4S_3"/>
    <property type="match status" value="1"/>
</dbReference>
<dbReference type="PANTHER" id="PTHR43105:SF13">
    <property type="entry name" value="NADH-UBIQUINONE OXIDOREDUCTASE 75 KDA SUBUNIT, MITOCHONDRIAL"/>
    <property type="match status" value="1"/>
</dbReference>
<gene>
    <name evidence="14" type="ORF">Ga0123462_1817</name>
</gene>
<keyword evidence="3 10" id="KW-0004">4Fe-4S</keyword>
<keyword evidence="8 10" id="KW-0520">NAD</keyword>
<evidence type="ECO:0000256" key="4">
    <source>
        <dbReference type="ARBA" id="ARBA00022723"/>
    </source>
</evidence>
<dbReference type="InterPro" id="IPR050123">
    <property type="entry name" value="Prok_molybdopt-oxidoreductase"/>
</dbReference>
<dbReference type="SMART" id="SM00926">
    <property type="entry name" value="Molybdop_Fe4S4"/>
    <property type="match status" value="1"/>
</dbReference>
<reference evidence="14 15" key="1">
    <citation type="submission" date="2016-12" db="EMBL/GenBank/DDBJ databases">
        <title>Isolation and genomic insights into novel planktonic Zetaproteobacteria from stratified waters of the Chesapeake Bay.</title>
        <authorList>
            <person name="McAllister S.M."/>
            <person name="Kato S."/>
            <person name="Chan C.S."/>
            <person name="Chiu B.K."/>
            <person name="Field E.K."/>
        </authorList>
    </citation>
    <scope>NUCLEOTIDE SEQUENCE [LARGE SCALE GENOMIC DNA]</scope>
    <source>
        <strain evidence="14 15">CP-8</strain>
    </source>
</reference>
<dbReference type="InterPro" id="IPR036010">
    <property type="entry name" value="2Fe-2S_ferredoxin-like_sf"/>
</dbReference>
<name>A0A2K8LCN7_9PROT</name>
<keyword evidence="7 10" id="KW-0411">Iron-sulfur</keyword>
<comment type="catalytic activity">
    <reaction evidence="9 10">
        <text>a quinone + NADH + 5 H(+)(in) = a quinol + NAD(+) + 4 H(+)(out)</text>
        <dbReference type="Rhea" id="RHEA:57888"/>
        <dbReference type="ChEBI" id="CHEBI:15378"/>
        <dbReference type="ChEBI" id="CHEBI:24646"/>
        <dbReference type="ChEBI" id="CHEBI:57540"/>
        <dbReference type="ChEBI" id="CHEBI:57945"/>
        <dbReference type="ChEBI" id="CHEBI:132124"/>
    </reaction>
</comment>
<dbReference type="PROSITE" id="PS51839">
    <property type="entry name" value="4FE4S_HC3"/>
    <property type="match status" value="1"/>
</dbReference>
<dbReference type="SUPFAM" id="SSF54292">
    <property type="entry name" value="2Fe-2S ferredoxin-like"/>
    <property type="match status" value="1"/>
</dbReference>
<keyword evidence="10" id="KW-0001">2Fe-2S</keyword>
<evidence type="ECO:0000313" key="15">
    <source>
        <dbReference type="Proteomes" id="UP000231637"/>
    </source>
</evidence>
<dbReference type="Gene3D" id="3.10.20.740">
    <property type="match status" value="1"/>
</dbReference>
<dbReference type="RefSeq" id="WP_100265987.1">
    <property type="nucleotide sequence ID" value="NZ_CP018800.1"/>
</dbReference>
<feature type="domain" description="2Fe-2S ferredoxin-type" evidence="11">
    <location>
        <begin position="1"/>
        <end position="78"/>
    </location>
</feature>
<dbReference type="GO" id="GO:0016651">
    <property type="term" value="F:oxidoreductase activity, acting on NAD(P)H"/>
    <property type="evidence" value="ECO:0007669"/>
    <property type="project" value="InterPro"/>
</dbReference>
<dbReference type="InterPro" id="IPR006656">
    <property type="entry name" value="Mopterin_OxRdtase"/>
</dbReference>
<dbReference type="EC" id="7.1.1.-" evidence="10"/>
<keyword evidence="10" id="KW-0874">Quinone</keyword>
<proteinExistence type="inferred from homology"/>
<keyword evidence="15" id="KW-1185">Reference proteome</keyword>
<dbReference type="AlphaFoldDB" id="A0A2K8LCN7"/>
<feature type="domain" description="4Fe-4S His(Cys)3-ligated-type" evidence="13">
    <location>
        <begin position="78"/>
        <end position="117"/>
    </location>
</feature>
<comment type="function">
    <text evidence="10">NDH-1 shuttles electrons from NADH, via FMN and iron-sulfur (Fe-S) centers, to quinones in the respiratory chain. Couples the redox reaction to proton translocation (for every two electrons transferred, four hydrogen ions are translocated across the cytoplasmic membrane), and thus conserves the redox energy in a proton gradient.</text>
</comment>
<evidence type="ECO:0000259" key="13">
    <source>
        <dbReference type="PROSITE" id="PS51839"/>
    </source>
</evidence>
<dbReference type="InterPro" id="IPR000283">
    <property type="entry name" value="NADH_UbQ_OxRdtase_75kDa_su_CS"/>
</dbReference>
<dbReference type="InterPro" id="IPR006963">
    <property type="entry name" value="Mopterin_OxRdtase_4Fe-4S_dom"/>
</dbReference>
<dbReference type="Pfam" id="PF22151">
    <property type="entry name" value="Fer4_NDSU1"/>
    <property type="match status" value="1"/>
</dbReference>
<evidence type="ECO:0000256" key="7">
    <source>
        <dbReference type="ARBA" id="ARBA00023014"/>
    </source>
</evidence>
<evidence type="ECO:0000259" key="11">
    <source>
        <dbReference type="PROSITE" id="PS51085"/>
    </source>
</evidence>
<dbReference type="Pfam" id="PF00384">
    <property type="entry name" value="Molybdopterin"/>
    <property type="match status" value="1"/>
</dbReference>
<dbReference type="PROSITE" id="PS00641">
    <property type="entry name" value="COMPLEX1_75K_1"/>
    <property type="match status" value="1"/>
</dbReference>
<dbReference type="PANTHER" id="PTHR43105">
    <property type="entry name" value="RESPIRATORY NITRATE REDUCTASE"/>
    <property type="match status" value="1"/>
</dbReference>
<keyword evidence="5 10" id="KW-1278">Translocase</keyword>
<evidence type="ECO:0000256" key="1">
    <source>
        <dbReference type="ARBA" id="ARBA00001966"/>
    </source>
</evidence>
<dbReference type="OrthoDB" id="5287732at2"/>
<dbReference type="SUPFAM" id="SSF53706">
    <property type="entry name" value="Formate dehydrogenase/DMSO reductase, domains 1-3"/>
    <property type="match status" value="1"/>
</dbReference>
<dbReference type="GO" id="GO:0008137">
    <property type="term" value="F:NADH dehydrogenase (ubiquinone) activity"/>
    <property type="evidence" value="ECO:0007669"/>
    <property type="project" value="UniProtKB-UniRule"/>
</dbReference>
<comment type="cofactor">
    <cofactor evidence="10">
        <name>[2Fe-2S] cluster</name>
        <dbReference type="ChEBI" id="CHEBI:190135"/>
    </cofactor>
    <text evidence="10">Binds 1 [2Fe-2S] cluster per subunit.</text>
</comment>
<dbReference type="GO" id="GO:0042773">
    <property type="term" value="P:ATP synthesis coupled electron transport"/>
    <property type="evidence" value="ECO:0007669"/>
    <property type="project" value="InterPro"/>
</dbReference>
<evidence type="ECO:0000256" key="5">
    <source>
        <dbReference type="ARBA" id="ARBA00022967"/>
    </source>
</evidence>
<dbReference type="GO" id="GO:0016020">
    <property type="term" value="C:membrane"/>
    <property type="evidence" value="ECO:0007669"/>
    <property type="project" value="InterPro"/>
</dbReference>
<dbReference type="InterPro" id="IPR001041">
    <property type="entry name" value="2Fe-2S_ferredoxin-type"/>
</dbReference>
<dbReference type="GO" id="GO:0046872">
    <property type="term" value="F:metal ion binding"/>
    <property type="evidence" value="ECO:0007669"/>
    <property type="project" value="UniProtKB-UniRule"/>
</dbReference>
<evidence type="ECO:0000256" key="6">
    <source>
        <dbReference type="ARBA" id="ARBA00023004"/>
    </source>
</evidence>
<dbReference type="EMBL" id="CP018800">
    <property type="protein sequence ID" value="ATX82664.1"/>
    <property type="molecule type" value="Genomic_DNA"/>
</dbReference>
<comment type="similarity">
    <text evidence="2 10">Belongs to the complex I 75 kDa subunit family.</text>
</comment>
<evidence type="ECO:0000256" key="2">
    <source>
        <dbReference type="ARBA" id="ARBA00005404"/>
    </source>
</evidence>